<evidence type="ECO:0000256" key="2">
    <source>
        <dbReference type="ARBA" id="ARBA00022448"/>
    </source>
</evidence>
<dbReference type="PANTHER" id="PTHR31064">
    <property type="entry name" value="POTASSIUM TRANSPORT PROTEIN DDB_G0292412-RELATED"/>
    <property type="match status" value="1"/>
</dbReference>
<feature type="transmembrane region" description="Helical" evidence="8">
    <location>
        <begin position="20"/>
        <end position="38"/>
    </location>
</feature>
<dbReference type="GO" id="GO:0005886">
    <property type="term" value="C:plasma membrane"/>
    <property type="evidence" value="ECO:0007669"/>
    <property type="project" value="TreeGrafter"/>
</dbReference>
<dbReference type="InParanoid" id="W4KA10"/>
<dbReference type="InterPro" id="IPR003445">
    <property type="entry name" value="Cat_transpt"/>
</dbReference>
<feature type="transmembrane region" description="Helical" evidence="8">
    <location>
        <begin position="494"/>
        <end position="512"/>
    </location>
</feature>
<evidence type="ECO:0000256" key="5">
    <source>
        <dbReference type="ARBA" id="ARBA00023065"/>
    </source>
</evidence>
<dbReference type="InterPro" id="IPR051143">
    <property type="entry name" value="TrkH_K-transport"/>
</dbReference>
<keyword evidence="4 8" id="KW-1133">Transmembrane helix</keyword>
<dbReference type="Pfam" id="PF02386">
    <property type="entry name" value="TrkH"/>
    <property type="match status" value="1"/>
</dbReference>
<feature type="transmembrane region" description="Helical" evidence="8">
    <location>
        <begin position="47"/>
        <end position="66"/>
    </location>
</feature>
<dbReference type="FunCoup" id="W4KA10">
    <property type="interactions" value="61"/>
</dbReference>
<feature type="region of interest" description="Disordered" evidence="7">
    <location>
        <begin position="204"/>
        <end position="232"/>
    </location>
</feature>
<feature type="region of interest" description="Disordered" evidence="7">
    <location>
        <begin position="93"/>
        <end position="145"/>
    </location>
</feature>
<dbReference type="eggNOG" id="KOG1341">
    <property type="taxonomic scope" value="Eukaryota"/>
</dbReference>
<keyword evidence="10" id="KW-1185">Reference proteome</keyword>
<dbReference type="GO" id="GO:1990573">
    <property type="term" value="P:potassium ion import across plasma membrane"/>
    <property type="evidence" value="ECO:0007669"/>
    <property type="project" value="TreeGrafter"/>
</dbReference>
<dbReference type="STRING" id="747525.W4KA10"/>
<dbReference type="GeneID" id="20667517"/>
<evidence type="ECO:0008006" key="11">
    <source>
        <dbReference type="Google" id="ProtNLM"/>
    </source>
</evidence>
<feature type="transmembrane region" description="Helical" evidence="8">
    <location>
        <begin position="323"/>
        <end position="347"/>
    </location>
</feature>
<accession>W4KA10</accession>
<dbReference type="Proteomes" id="UP000030671">
    <property type="component" value="Unassembled WGS sequence"/>
</dbReference>
<dbReference type="KEGG" id="hir:HETIRDRAFT_154705"/>
<gene>
    <name evidence="9" type="ORF">HETIRDRAFT_154705</name>
</gene>
<proteinExistence type="predicted"/>
<dbReference type="AlphaFoldDB" id="W4KA10"/>
<dbReference type="GO" id="GO:0140107">
    <property type="term" value="F:high-affinity potassium ion transmembrane transporter activity"/>
    <property type="evidence" value="ECO:0007669"/>
    <property type="project" value="TreeGrafter"/>
</dbReference>
<evidence type="ECO:0000256" key="4">
    <source>
        <dbReference type="ARBA" id="ARBA00022989"/>
    </source>
</evidence>
<organism evidence="9 10">
    <name type="scientific">Heterobasidion irregulare (strain TC 32-1)</name>
    <dbReference type="NCBI Taxonomy" id="747525"/>
    <lineage>
        <taxon>Eukaryota</taxon>
        <taxon>Fungi</taxon>
        <taxon>Dikarya</taxon>
        <taxon>Basidiomycota</taxon>
        <taxon>Agaricomycotina</taxon>
        <taxon>Agaricomycetes</taxon>
        <taxon>Russulales</taxon>
        <taxon>Bondarzewiaceae</taxon>
        <taxon>Heterobasidion</taxon>
        <taxon>Heterobasidion annosum species complex</taxon>
    </lineage>
</organism>
<dbReference type="PANTHER" id="PTHR31064:SF30">
    <property type="entry name" value="HIGH-AFFINITY POTASSIUM TRANSPORT PROTEIN-RELATED"/>
    <property type="match status" value="1"/>
</dbReference>
<dbReference type="HOGENOM" id="CLU_005947_3_0_1"/>
<evidence type="ECO:0000256" key="8">
    <source>
        <dbReference type="SAM" id="Phobius"/>
    </source>
</evidence>
<feature type="compositionally biased region" description="Polar residues" evidence="7">
    <location>
        <begin position="205"/>
        <end position="220"/>
    </location>
</feature>
<evidence type="ECO:0000256" key="7">
    <source>
        <dbReference type="SAM" id="MobiDB-lite"/>
    </source>
</evidence>
<keyword evidence="5" id="KW-0406">Ion transport</keyword>
<feature type="compositionally biased region" description="Basic and acidic residues" evidence="7">
    <location>
        <begin position="98"/>
        <end position="113"/>
    </location>
</feature>
<sequence length="692" mass="77899">MRTPQRVLSTVLSSLNFFRIHILFFSIAPVVFAAISYASDGKYHVEYIDLLFCCMSAMTGTGLTTIDLSSLTAWQQTILFILQLAGSPIVEPMSQRNRTNDITEDPPEKDVVRGRSTTFQSTYRQSDIASRNDKDSCTYSAPIPPPRLERAHCMPDLGHRACAAPGLILSSTATYSSSSERLASGFLHRITNDHELGVKRDADVTSGQQGSVHSLNSQTHTHQRMTQRHLSSASLGGFGDPLTLPVHYWQQKFPTIRHQLQRTFTIPSESIYTPEGADDRPEGVRPVPYLSFTATVGGNSDFRGLSEQQYKELGGVEYRALSALLWIVPMYYIGTLLVAFIVIAPYMQLPRWRETFLPPQQHRVIHPIWYSAFEVVGAWANSGMTLVDQNLVPFQNAYPMLFLLIWVMLAGNTGFFLSSKFDSWSMYKCVPKHSSLHATLRFLLDHPRRCFIFLFPSHQTRILLVILMIFNLTNWIFFLILYTSDPATENLSAGLKTMLGAVQAVAALLAGFQTISISSLAPAVQVLYLIMMYIAVYPMSVTVRSTNVYEDRSLGVAEEEAIDDRNEMVHDGDTSRVSIWGRYLAHHIMWWLALVLFVLCIIERRQLSDPEKSSWFHIFALIFEIVSAYATIGLTLGVPTANYALTGAMHNLSKLIICLVMLRGRHRGLPVAMDRAVLFPTEFKLESDENEK</sequence>
<comment type="subcellular location">
    <subcellularLocation>
        <location evidence="1">Membrane</location>
        <topology evidence="1">Multi-pass membrane protein</topology>
    </subcellularLocation>
</comment>
<reference evidence="9 10" key="1">
    <citation type="journal article" date="2012" name="New Phytol.">
        <title>Insight into trade-off between wood decay and parasitism from the genome of a fungal forest pathogen.</title>
        <authorList>
            <person name="Olson A."/>
            <person name="Aerts A."/>
            <person name="Asiegbu F."/>
            <person name="Belbahri L."/>
            <person name="Bouzid O."/>
            <person name="Broberg A."/>
            <person name="Canback B."/>
            <person name="Coutinho P.M."/>
            <person name="Cullen D."/>
            <person name="Dalman K."/>
            <person name="Deflorio G."/>
            <person name="van Diepen L.T."/>
            <person name="Dunand C."/>
            <person name="Duplessis S."/>
            <person name="Durling M."/>
            <person name="Gonthier P."/>
            <person name="Grimwood J."/>
            <person name="Fossdal C.G."/>
            <person name="Hansson D."/>
            <person name="Henrissat B."/>
            <person name="Hietala A."/>
            <person name="Himmelstrand K."/>
            <person name="Hoffmeister D."/>
            <person name="Hogberg N."/>
            <person name="James T.Y."/>
            <person name="Karlsson M."/>
            <person name="Kohler A."/>
            <person name="Kues U."/>
            <person name="Lee Y.H."/>
            <person name="Lin Y.C."/>
            <person name="Lind M."/>
            <person name="Lindquist E."/>
            <person name="Lombard V."/>
            <person name="Lucas S."/>
            <person name="Lunden K."/>
            <person name="Morin E."/>
            <person name="Murat C."/>
            <person name="Park J."/>
            <person name="Raffaello T."/>
            <person name="Rouze P."/>
            <person name="Salamov A."/>
            <person name="Schmutz J."/>
            <person name="Solheim H."/>
            <person name="Stahlberg J."/>
            <person name="Velez H."/>
            <person name="de Vries R.P."/>
            <person name="Wiebenga A."/>
            <person name="Woodward S."/>
            <person name="Yakovlev I."/>
            <person name="Garbelotto M."/>
            <person name="Martin F."/>
            <person name="Grigoriev I.V."/>
            <person name="Stenlid J."/>
        </authorList>
    </citation>
    <scope>NUCLEOTIDE SEQUENCE [LARGE SCALE GENOMIC DNA]</scope>
    <source>
        <strain evidence="9 10">TC 32-1</strain>
    </source>
</reference>
<evidence type="ECO:0000313" key="9">
    <source>
        <dbReference type="EMBL" id="ETW82185.1"/>
    </source>
</evidence>
<feature type="transmembrane region" description="Helical" evidence="8">
    <location>
        <begin position="519"/>
        <end position="539"/>
    </location>
</feature>
<protein>
    <recommendedName>
        <fullName evidence="11">Potassium transporter</fullName>
    </recommendedName>
</protein>
<feature type="transmembrane region" description="Helical" evidence="8">
    <location>
        <begin position="614"/>
        <end position="637"/>
    </location>
</feature>
<name>W4KA10_HETIT</name>
<feature type="compositionally biased region" description="Polar residues" evidence="7">
    <location>
        <begin position="115"/>
        <end position="129"/>
    </location>
</feature>
<feature type="transmembrane region" description="Helical" evidence="8">
    <location>
        <begin position="583"/>
        <end position="602"/>
    </location>
</feature>
<dbReference type="RefSeq" id="XP_009546736.1">
    <property type="nucleotide sequence ID" value="XM_009548441.1"/>
</dbReference>
<evidence type="ECO:0000256" key="3">
    <source>
        <dbReference type="ARBA" id="ARBA00022692"/>
    </source>
</evidence>
<evidence type="ECO:0000256" key="1">
    <source>
        <dbReference type="ARBA" id="ARBA00004141"/>
    </source>
</evidence>
<evidence type="ECO:0000256" key="6">
    <source>
        <dbReference type="ARBA" id="ARBA00023136"/>
    </source>
</evidence>
<dbReference type="GO" id="GO:0030007">
    <property type="term" value="P:intracellular potassium ion homeostasis"/>
    <property type="evidence" value="ECO:0007669"/>
    <property type="project" value="TreeGrafter"/>
</dbReference>
<feature type="transmembrane region" description="Helical" evidence="8">
    <location>
        <begin position="462"/>
        <end position="482"/>
    </location>
</feature>
<keyword evidence="6 8" id="KW-0472">Membrane</keyword>
<dbReference type="EMBL" id="KI925458">
    <property type="protein sequence ID" value="ETW82185.1"/>
    <property type="molecule type" value="Genomic_DNA"/>
</dbReference>
<dbReference type="OrthoDB" id="9999863at2759"/>
<keyword evidence="3 8" id="KW-0812">Transmembrane</keyword>
<keyword evidence="2" id="KW-0813">Transport</keyword>
<evidence type="ECO:0000313" key="10">
    <source>
        <dbReference type="Proteomes" id="UP000030671"/>
    </source>
</evidence>
<feature type="transmembrane region" description="Helical" evidence="8">
    <location>
        <begin position="397"/>
        <end position="418"/>
    </location>
</feature>